<feature type="domain" description="NAD-dependent epimerase/dehydratase" evidence="2">
    <location>
        <begin position="5"/>
        <end position="160"/>
    </location>
</feature>
<proteinExistence type="inferred from homology"/>
<gene>
    <name evidence="3" type="ORF">METZ01_LOCUS27771</name>
</gene>
<name>A0A381QA23_9ZZZZ</name>
<evidence type="ECO:0000256" key="1">
    <source>
        <dbReference type="ARBA" id="ARBA00007637"/>
    </source>
</evidence>
<dbReference type="PANTHER" id="PTHR43000">
    <property type="entry name" value="DTDP-D-GLUCOSE 4,6-DEHYDRATASE-RELATED"/>
    <property type="match status" value="1"/>
</dbReference>
<evidence type="ECO:0000259" key="2">
    <source>
        <dbReference type="Pfam" id="PF01370"/>
    </source>
</evidence>
<evidence type="ECO:0000313" key="3">
    <source>
        <dbReference type="EMBL" id="SUZ74917.1"/>
    </source>
</evidence>
<dbReference type="SUPFAM" id="SSF51735">
    <property type="entry name" value="NAD(P)-binding Rossmann-fold domains"/>
    <property type="match status" value="1"/>
</dbReference>
<dbReference type="Pfam" id="PF01370">
    <property type="entry name" value="Epimerase"/>
    <property type="match status" value="1"/>
</dbReference>
<dbReference type="Gene3D" id="3.40.50.720">
    <property type="entry name" value="NAD(P)-binding Rossmann-like Domain"/>
    <property type="match status" value="1"/>
</dbReference>
<sequence>MKQRVLVTGSEGGVGQAVCKQLSEEGHTVCHFDRLAHPDLNNAIVGDITNRDQVLEATRDMDAIIHLAATPDEADFLEELIEPNVRGLYNVCDAARENGVARLILASSVQVVSGHRWDTMVQIGDGPKVINHYALTKLWAEQIGEMYARVYGLSVIAARLGWLPRDPSHAEELQASPVGTDVYLSHDDAGRFFSACINASMQEGNFEIVFATSKPLRHVRIDPEPALRVVGYRARDTWPEGHAFPS</sequence>
<dbReference type="InterPro" id="IPR001509">
    <property type="entry name" value="Epimerase_deHydtase"/>
</dbReference>
<accession>A0A381QA23</accession>
<organism evidence="3">
    <name type="scientific">marine metagenome</name>
    <dbReference type="NCBI Taxonomy" id="408172"/>
    <lineage>
        <taxon>unclassified sequences</taxon>
        <taxon>metagenomes</taxon>
        <taxon>ecological metagenomes</taxon>
    </lineage>
</organism>
<reference evidence="3" key="1">
    <citation type="submission" date="2018-05" db="EMBL/GenBank/DDBJ databases">
        <authorList>
            <person name="Lanie J.A."/>
            <person name="Ng W.-L."/>
            <person name="Kazmierczak K.M."/>
            <person name="Andrzejewski T.M."/>
            <person name="Davidsen T.M."/>
            <person name="Wayne K.J."/>
            <person name="Tettelin H."/>
            <person name="Glass J.I."/>
            <person name="Rusch D."/>
            <person name="Podicherti R."/>
            <person name="Tsui H.-C.T."/>
            <person name="Winkler M.E."/>
        </authorList>
    </citation>
    <scope>NUCLEOTIDE SEQUENCE</scope>
</reference>
<dbReference type="EMBL" id="UINC01001227">
    <property type="protein sequence ID" value="SUZ74917.1"/>
    <property type="molecule type" value="Genomic_DNA"/>
</dbReference>
<dbReference type="AlphaFoldDB" id="A0A381QA23"/>
<dbReference type="CDD" id="cd08946">
    <property type="entry name" value="SDR_e"/>
    <property type="match status" value="1"/>
</dbReference>
<dbReference type="InterPro" id="IPR036291">
    <property type="entry name" value="NAD(P)-bd_dom_sf"/>
</dbReference>
<protein>
    <recommendedName>
        <fullName evidence="2">NAD-dependent epimerase/dehydratase domain-containing protein</fullName>
    </recommendedName>
</protein>
<comment type="similarity">
    <text evidence="1">Belongs to the NAD(P)-dependent epimerase/dehydratase family.</text>
</comment>